<evidence type="ECO:0000313" key="4">
    <source>
        <dbReference type="Proteomes" id="UP000694865"/>
    </source>
</evidence>
<sequence>MVVLKGIPRIISPDLLNVLARMGHGDEIVLADVFFPTGSICKHGPEEIRADGHGIPELLEAIMKLFPLDAYVDKPAHVMDLVESDKQKNLKTPVWDKYQEILNKAEKREVNIGEIERFAFYDRAKTAFAVVHTGESSQYGNLILKKGLC</sequence>
<gene>
    <name evidence="5" type="primary">LOC100377200</name>
</gene>
<accession>A0ABM0GZ34</accession>
<dbReference type="EC" id="5.1.3.29" evidence="3"/>
<name>A0ABM0GZ34_SACKO</name>
<organism evidence="4 5">
    <name type="scientific">Saccoglossus kowalevskii</name>
    <name type="common">Acorn worm</name>
    <dbReference type="NCBI Taxonomy" id="10224"/>
    <lineage>
        <taxon>Eukaryota</taxon>
        <taxon>Metazoa</taxon>
        <taxon>Hemichordata</taxon>
        <taxon>Enteropneusta</taxon>
        <taxon>Harrimaniidae</taxon>
        <taxon>Saccoglossus</taxon>
    </lineage>
</organism>
<dbReference type="PANTHER" id="PTHR31690">
    <property type="entry name" value="FUCOSE MUTAROTASE"/>
    <property type="match status" value="1"/>
</dbReference>
<dbReference type="Proteomes" id="UP000694865">
    <property type="component" value="Unplaced"/>
</dbReference>
<keyword evidence="4" id="KW-1185">Reference proteome</keyword>
<dbReference type="Pfam" id="PF05025">
    <property type="entry name" value="RbsD_FucU"/>
    <property type="match status" value="1"/>
</dbReference>
<dbReference type="RefSeq" id="XP_002740577.1">
    <property type="nucleotide sequence ID" value="XM_002740531.2"/>
</dbReference>
<dbReference type="InterPro" id="IPR023750">
    <property type="entry name" value="RbsD-like_sf"/>
</dbReference>
<evidence type="ECO:0000256" key="3">
    <source>
        <dbReference type="ARBA" id="ARBA00038859"/>
    </source>
</evidence>
<comment type="catalytic activity">
    <reaction evidence="2">
        <text>alpha-L-fucose = beta-L-fucose</text>
        <dbReference type="Rhea" id="RHEA:25580"/>
        <dbReference type="ChEBI" id="CHEBI:42548"/>
        <dbReference type="ChEBI" id="CHEBI:42589"/>
        <dbReference type="EC" id="5.1.3.29"/>
    </reaction>
</comment>
<evidence type="ECO:0000256" key="1">
    <source>
        <dbReference type="ARBA" id="ARBA00023235"/>
    </source>
</evidence>
<evidence type="ECO:0000313" key="5">
    <source>
        <dbReference type="RefSeq" id="XP_002740577.1"/>
    </source>
</evidence>
<protein>
    <recommendedName>
        <fullName evidence="3">L-fucose mutarotase</fullName>
        <ecNumber evidence="3">5.1.3.29</ecNumber>
    </recommendedName>
</protein>
<proteinExistence type="predicted"/>
<evidence type="ECO:0000256" key="2">
    <source>
        <dbReference type="ARBA" id="ARBA00036324"/>
    </source>
</evidence>
<dbReference type="GeneID" id="100377200"/>
<dbReference type="SUPFAM" id="SSF102546">
    <property type="entry name" value="RbsD-like"/>
    <property type="match status" value="1"/>
</dbReference>
<dbReference type="InterPro" id="IPR050443">
    <property type="entry name" value="RbsD/FucU_mutarotase"/>
</dbReference>
<dbReference type="InterPro" id="IPR007721">
    <property type="entry name" value="RbsD_FucU"/>
</dbReference>
<keyword evidence="1" id="KW-0413">Isomerase</keyword>
<dbReference type="Gene3D" id="3.40.1650.10">
    <property type="entry name" value="RbsD-like domain"/>
    <property type="match status" value="1"/>
</dbReference>
<dbReference type="PANTHER" id="PTHR31690:SF4">
    <property type="entry name" value="FUCOSE MUTAROTASE"/>
    <property type="match status" value="1"/>
</dbReference>
<reference evidence="5" key="1">
    <citation type="submission" date="2025-08" db="UniProtKB">
        <authorList>
            <consortium name="RefSeq"/>
        </authorList>
    </citation>
    <scope>IDENTIFICATION</scope>
    <source>
        <tissue evidence="5">Testes</tissue>
    </source>
</reference>